<keyword evidence="3" id="KW-1185">Reference proteome</keyword>
<dbReference type="AlphaFoldDB" id="A0A392T4L2"/>
<dbReference type="Proteomes" id="UP000265520">
    <property type="component" value="Unassembled WGS sequence"/>
</dbReference>
<comment type="caution">
    <text evidence="2">The sequence shown here is derived from an EMBL/GenBank/DDBJ whole genome shotgun (WGS) entry which is preliminary data.</text>
</comment>
<feature type="non-terminal residue" evidence="2">
    <location>
        <position position="1"/>
    </location>
</feature>
<name>A0A392T4L2_9FABA</name>
<reference evidence="2 3" key="1">
    <citation type="journal article" date="2018" name="Front. Plant Sci.">
        <title>Red Clover (Trifolium pratense) and Zigzag Clover (T. medium) - A Picture of Genomic Similarities and Differences.</title>
        <authorList>
            <person name="Dluhosova J."/>
            <person name="Istvanek J."/>
            <person name="Nedelnik J."/>
            <person name="Repkova J."/>
        </authorList>
    </citation>
    <scope>NUCLEOTIDE SEQUENCE [LARGE SCALE GENOMIC DNA]</scope>
    <source>
        <strain evidence="3">cv. 10/8</strain>
        <tissue evidence="2">Leaf</tissue>
    </source>
</reference>
<accession>A0A392T4L2</accession>
<organism evidence="2 3">
    <name type="scientific">Trifolium medium</name>
    <dbReference type="NCBI Taxonomy" id="97028"/>
    <lineage>
        <taxon>Eukaryota</taxon>
        <taxon>Viridiplantae</taxon>
        <taxon>Streptophyta</taxon>
        <taxon>Embryophyta</taxon>
        <taxon>Tracheophyta</taxon>
        <taxon>Spermatophyta</taxon>
        <taxon>Magnoliopsida</taxon>
        <taxon>eudicotyledons</taxon>
        <taxon>Gunneridae</taxon>
        <taxon>Pentapetalae</taxon>
        <taxon>rosids</taxon>
        <taxon>fabids</taxon>
        <taxon>Fabales</taxon>
        <taxon>Fabaceae</taxon>
        <taxon>Papilionoideae</taxon>
        <taxon>50 kb inversion clade</taxon>
        <taxon>NPAAA clade</taxon>
        <taxon>Hologalegina</taxon>
        <taxon>IRL clade</taxon>
        <taxon>Trifolieae</taxon>
        <taxon>Trifolium</taxon>
    </lineage>
</organism>
<feature type="compositionally biased region" description="Basic and acidic residues" evidence="1">
    <location>
        <begin position="14"/>
        <end position="41"/>
    </location>
</feature>
<dbReference type="EMBL" id="LXQA010494316">
    <property type="protein sequence ID" value="MCI55317.1"/>
    <property type="molecule type" value="Genomic_DNA"/>
</dbReference>
<proteinExistence type="predicted"/>
<feature type="region of interest" description="Disordered" evidence="1">
    <location>
        <begin position="13"/>
        <end position="41"/>
    </location>
</feature>
<sequence>TWPGRALGLVRLGAPREVRQTSTQHKQDIKDEHKCAKSKNE</sequence>
<evidence type="ECO:0000256" key="1">
    <source>
        <dbReference type="SAM" id="MobiDB-lite"/>
    </source>
</evidence>
<evidence type="ECO:0000313" key="3">
    <source>
        <dbReference type="Proteomes" id="UP000265520"/>
    </source>
</evidence>
<protein>
    <submittedName>
        <fullName evidence="2">Uncharacterized protein</fullName>
    </submittedName>
</protein>
<evidence type="ECO:0000313" key="2">
    <source>
        <dbReference type="EMBL" id="MCI55317.1"/>
    </source>
</evidence>